<evidence type="ECO:0000256" key="1">
    <source>
        <dbReference type="SAM" id="MobiDB-lite"/>
    </source>
</evidence>
<proteinExistence type="predicted"/>
<dbReference type="AlphaFoldDB" id="A0A0N9NFE8"/>
<feature type="compositionally biased region" description="Low complexity" evidence="1">
    <location>
        <begin position="202"/>
        <end position="215"/>
    </location>
</feature>
<dbReference type="OrthoDB" id="3268479at2"/>
<feature type="region of interest" description="Disordered" evidence="1">
    <location>
        <begin position="195"/>
        <end position="215"/>
    </location>
</feature>
<evidence type="ECO:0000313" key="2">
    <source>
        <dbReference type="EMBL" id="ALG84358.1"/>
    </source>
</evidence>
<dbReference type="KEGG" id="goq:ACH46_07390"/>
<keyword evidence="3" id="KW-1185">Reference proteome</keyword>
<reference evidence="3" key="1">
    <citation type="submission" date="2015-06" db="EMBL/GenBank/DDBJ databases">
        <title>Complete genome sequence and metabolic analysis of phthalate degradation pathway in Gordonia sp. QH-11.</title>
        <authorList>
            <person name="Jin D."/>
            <person name="Kong X."/>
            <person name="Bai Z."/>
        </authorList>
    </citation>
    <scope>NUCLEOTIDE SEQUENCE [LARGE SCALE GENOMIC DNA]</scope>
    <source>
        <strain evidence="3">QH-11</strain>
    </source>
</reference>
<dbReference type="Pfam" id="PF09438">
    <property type="entry name" value="DUF2017"/>
    <property type="match status" value="1"/>
</dbReference>
<dbReference type="RefSeq" id="WP_062392340.1">
    <property type="nucleotide sequence ID" value="NZ_CP011853.1"/>
</dbReference>
<evidence type="ECO:0000313" key="3">
    <source>
        <dbReference type="Proteomes" id="UP000063789"/>
    </source>
</evidence>
<name>A0A0N9NFE8_9ACTN</name>
<dbReference type="EMBL" id="CP011853">
    <property type="protein sequence ID" value="ALG84358.1"/>
    <property type="molecule type" value="Genomic_DNA"/>
</dbReference>
<dbReference type="Proteomes" id="UP000063789">
    <property type="component" value="Chromosome"/>
</dbReference>
<dbReference type="STRING" id="1136941.ACH46_07390"/>
<dbReference type="PATRIC" id="fig|1136941.3.peg.1511"/>
<gene>
    <name evidence="2" type="ORF">ACH46_07390</name>
</gene>
<accession>A0A0N9NFE8</accession>
<protein>
    <submittedName>
        <fullName evidence="2">Uncharacterized protein</fullName>
    </submittedName>
</protein>
<dbReference type="InterPro" id="IPR018561">
    <property type="entry name" value="AosR"/>
</dbReference>
<reference evidence="2 3" key="2">
    <citation type="journal article" date="2017" name="Int. J. Syst. Evol. Microbiol.">
        <title>Gordonia phthalatica sp. nov., a di-n-butyl phthalate-degrading bacterium isolated from activated sludge.</title>
        <authorList>
            <person name="Jin D."/>
            <person name="Kong X."/>
            <person name="Jia M."/>
            <person name="Yu X."/>
            <person name="Wang X."/>
            <person name="Zhuang X."/>
            <person name="Deng Y."/>
            <person name="Bai Z."/>
        </authorList>
    </citation>
    <scope>NUCLEOTIDE SEQUENCE [LARGE SCALE GENOMIC DNA]</scope>
    <source>
        <strain evidence="2 3">QH-11</strain>
    </source>
</reference>
<sequence>MRTWRRTGVGEDVRICSNLETYECQLLASMVESITELLTERAESAPRDELSALTGIVTGHTRAPDDVTLGRLLPDFHRPDQEPELVAGPIAGDLNGGLRSVNEPHIIDAKLAAARVVLETLPSGGGDVSLTEVQADGWLTALTDIRLALGAMLGITDEPSKLPPDHPHAAHQDVYDWLSVVQGLLVEALMAGQWTQPEDPSQGDWGQDDWGQGGW</sequence>
<organism evidence="2 3">
    <name type="scientific">Gordonia phthalatica</name>
    <dbReference type="NCBI Taxonomy" id="1136941"/>
    <lineage>
        <taxon>Bacteria</taxon>
        <taxon>Bacillati</taxon>
        <taxon>Actinomycetota</taxon>
        <taxon>Actinomycetes</taxon>
        <taxon>Mycobacteriales</taxon>
        <taxon>Gordoniaceae</taxon>
        <taxon>Gordonia</taxon>
    </lineage>
</organism>